<gene>
    <name evidence="1" type="ORF">EST38_g5801</name>
</gene>
<comment type="caution">
    <text evidence="1">The sequence shown here is derived from an EMBL/GenBank/DDBJ whole genome shotgun (WGS) entry which is preliminary data.</text>
</comment>
<dbReference type="AlphaFoldDB" id="A0A4Q2DJF6"/>
<protein>
    <submittedName>
        <fullName evidence="1">Uncharacterized protein</fullName>
    </submittedName>
</protein>
<dbReference type="Proteomes" id="UP000290288">
    <property type="component" value="Unassembled WGS sequence"/>
</dbReference>
<evidence type="ECO:0000313" key="1">
    <source>
        <dbReference type="EMBL" id="RXW20043.1"/>
    </source>
</evidence>
<organism evidence="1 2">
    <name type="scientific">Candolleomyces aberdarensis</name>
    <dbReference type="NCBI Taxonomy" id="2316362"/>
    <lineage>
        <taxon>Eukaryota</taxon>
        <taxon>Fungi</taxon>
        <taxon>Dikarya</taxon>
        <taxon>Basidiomycota</taxon>
        <taxon>Agaricomycotina</taxon>
        <taxon>Agaricomycetes</taxon>
        <taxon>Agaricomycetidae</taxon>
        <taxon>Agaricales</taxon>
        <taxon>Agaricineae</taxon>
        <taxon>Psathyrellaceae</taxon>
        <taxon>Candolleomyces</taxon>
    </lineage>
</organism>
<reference evidence="1 2" key="1">
    <citation type="submission" date="2019-01" db="EMBL/GenBank/DDBJ databases">
        <title>Draft genome sequence of Psathyrella aberdarensis IHI B618.</title>
        <authorList>
            <person name="Buettner E."/>
            <person name="Kellner H."/>
        </authorList>
    </citation>
    <scope>NUCLEOTIDE SEQUENCE [LARGE SCALE GENOMIC DNA]</scope>
    <source>
        <strain evidence="1 2">IHI B618</strain>
    </source>
</reference>
<sequence length="47" mass="5176">MLSVVSGVLTDVAGIINPMSHELELNERDLDILPELVTNDLELNDLD</sequence>
<dbReference type="EMBL" id="SDEE01000169">
    <property type="protein sequence ID" value="RXW20043.1"/>
    <property type="molecule type" value="Genomic_DNA"/>
</dbReference>
<evidence type="ECO:0000313" key="2">
    <source>
        <dbReference type="Proteomes" id="UP000290288"/>
    </source>
</evidence>
<name>A0A4Q2DJF6_9AGAR</name>
<keyword evidence="2" id="KW-1185">Reference proteome</keyword>
<proteinExistence type="predicted"/>
<accession>A0A4Q2DJF6</accession>